<proteinExistence type="predicted"/>
<evidence type="ECO:0000256" key="4">
    <source>
        <dbReference type="PROSITE-ProRule" id="PRU00335"/>
    </source>
</evidence>
<dbReference type="EMBL" id="BNAT01000011">
    <property type="protein sequence ID" value="GHH89113.1"/>
    <property type="molecule type" value="Genomic_DNA"/>
</dbReference>
<dbReference type="PANTHER" id="PTHR30055:SF234">
    <property type="entry name" value="HTH-TYPE TRANSCRIPTIONAL REGULATOR BETI"/>
    <property type="match status" value="1"/>
</dbReference>
<dbReference type="SUPFAM" id="SSF48498">
    <property type="entry name" value="Tetracyclin repressor-like, C-terminal domain"/>
    <property type="match status" value="1"/>
</dbReference>
<reference evidence="7" key="2">
    <citation type="submission" date="2020-09" db="EMBL/GenBank/DDBJ databases">
        <authorList>
            <person name="Sun Q."/>
            <person name="Zhou Y."/>
        </authorList>
    </citation>
    <scope>NUCLEOTIDE SEQUENCE</scope>
    <source>
        <strain evidence="7">CGMCC 4.7403</strain>
    </source>
</reference>
<name>A0A919LA37_9ACTN</name>
<dbReference type="InterPro" id="IPR001647">
    <property type="entry name" value="HTH_TetR"/>
</dbReference>
<keyword evidence="3" id="KW-0804">Transcription</keyword>
<keyword evidence="1" id="KW-0805">Transcription regulation</keyword>
<dbReference type="Pfam" id="PF00440">
    <property type="entry name" value="TetR_N"/>
    <property type="match status" value="1"/>
</dbReference>
<dbReference type="GO" id="GO:0000976">
    <property type="term" value="F:transcription cis-regulatory region binding"/>
    <property type="evidence" value="ECO:0007669"/>
    <property type="project" value="TreeGrafter"/>
</dbReference>
<dbReference type="InterPro" id="IPR050109">
    <property type="entry name" value="HTH-type_TetR-like_transc_reg"/>
</dbReference>
<comment type="caution">
    <text evidence="7">The sequence shown here is derived from an EMBL/GenBank/DDBJ whole genome shotgun (WGS) entry which is preliminary data.</text>
</comment>
<feature type="region of interest" description="Disordered" evidence="5">
    <location>
        <begin position="1"/>
        <end position="25"/>
    </location>
</feature>
<evidence type="ECO:0000256" key="5">
    <source>
        <dbReference type="SAM" id="MobiDB-lite"/>
    </source>
</evidence>
<reference evidence="7" key="1">
    <citation type="journal article" date="2014" name="Int. J. Syst. Evol. Microbiol.">
        <title>Complete genome sequence of Corynebacterium casei LMG S-19264T (=DSM 44701T), isolated from a smear-ripened cheese.</title>
        <authorList>
            <consortium name="US DOE Joint Genome Institute (JGI-PGF)"/>
            <person name="Walter F."/>
            <person name="Albersmeier A."/>
            <person name="Kalinowski J."/>
            <person name="Ruckert C."/>
        </authorList>
    </citation>
    <scope>NUCLEOTIDE SEQUENCE</scope>
    <source>
        <strain evidence="7">CGMCC 4.7403</strain>
    </source>
</reference>
<dbReference type="AlphaFoldDB" id="A0A919LA37"/>
<dbReference type="Gene3D" id="1.10.357.10">
    <property type="entry name" value="Tetracycline Repressor, domain 2"/>
    <property type="match status" value="1"/>
</dbReference>
<dbReference type="InterPro" id="IPR049445">
    <property type="entry name" value="TetR_SbtR-like_C"/>
</dbReference>
<dbReference type="GO" id="GO:0003700">
    <property type="term" value="F:DNA-binding transcription factor activity"/>
    <property type="evidence" value="ECO:0007669"/>
    <property type="project" value="TreeGrafter"/>
</dbReference>
<accession>A0A919LA37</accession>
<dbReference type="Proteomes" id="UP000603227">
    <property type="component" value="Unassembled WGS sequence"/>
</dbReference>
<evidence type="ECO:0000313" key="8">
    <source>
        <dbReference type="Proteomes" id="UP000603227"/>
    </source>
</evidence>
<sequence>MDSGKQLETDTEGTRMPATPRRTRSDALQNRERLLEVAAQAFAEQGLDTAPAAIAKQAGVGVGTLYRHFPTREVLIDAAYRRQLTQVCEKVNDLLTQHPAAEATRMWMEHFIHYATAKSGMSEALNAVIASGIDPYSDSRALLTDAVATLLTAGARDGSLRTDVAPDNVLLLMGGIAYSVQHGTKEQARPLVDLFMDALTKDSTAS</sequence>
<evidence type="ECO:0000256" key="3">
    <source>
        <dbReference type="ARBA" id="ARBA00023163"/>
    </source>
</evidence>
<keyword evidence="2 4" id="KW-0238">DNA-binding</keyword>
<evidence type="ECO:0000256" key="1">
    <source>
        <dbReference type="ARBA" id="ARBA00023015"/>
    </source>
</evidence>
<dbReference type="PROSITE" id="PS50977">
    <property type="entry name" value="HTH_TETR_2"/>
    <property type="match status" value="1"/>
</dbReference>
<dbReference type="InterPro" id="IPR036271">
    <property type="entry name" value="Tet_transcr_reg_TetR-rel_C_sf"/>
</dbReference>
<organism evidence="7 8">
    <name type="scientific">Streptomyces capitiformicae</name>
    <dbReference type="NCBI Taxonomy" id="2014920"/>
    <lineage>
        <taxon>Bacteria</taxon>
        <taxon>Bacillati</taxon>
        <taxon>Actinomycetota</taxon>
        <taxon>Actinomycetes</taxon>
        <taxon>Kitasatosporales</taxon>
        <taxon>Streptomycetaceae</taxon>
        <taxon>Streptomyces</taxon>
    </lineage>
</organism>
<dbReference type="PANTHER" id="PTHR30055">
    <property type="entry name" value="HTH-TYPE TRANSCRIPTIONAL REGULATOR RUTR"/>
    <property type="match status" value="1"/>
</dbReference>
<evidence type="ECO:0000256" key="2">
    <source>
        <dbReference type="ARBA" id="ARBA00023125"/>
    </source>
</evidence>
<feature type="domain" description="HTH tetR-type" evidence="6">
    <location>
        <begin position="28"/>
        <end position="87"/>
    </location>
</feature>
<keyword evidence="8" id="KW-1185">Reference proteome</keyword>
<dbReference type="PRINTS" id="PR00455">
    <property type="entry name" value="HTHTETR"/>
</dbReference>
<gene>
    <name evidence="7" type="ORF">GCM10017771_37620</name>
</gene>
<protein>
    <submittedName>
        <fullName evidence="7">TetR family transcriptional regulator</fullName>
    </submittedName>
</protein>
<dbReference type="InterPro" id="IPR009057">
    <property type="entry name" value="Homeodomain-like_sf"/>
</dbReference>
<dbReference type="SUPFAM" id="SSF46689">
    <property type="entry name" value="Homeodomain-like"/>
    <property type="match status" value="1"/>
</dbReference>
<evidence type="ECO:0000313" key="7">
    <source>
        <dbReference type="EMBL" id="GHH89113.1"/>
    </source>
</evidence>
<dbReference type="Pfam" id="PF21597">
    <property type="entry name" value="TetR_C_43"/>
    <property type="match status" value="1"/>
</dbReference>
<evidence type="ECO:0000259" key="6">
    <source>
        <dbReference type="PROSITE" id="PS50977"/>
    </source>
</evidence>
<feature type="DNA-binding region" description="H-T-H motif" evidence="4">
    <location>
        <begin position="50"/>
        <end position="69"/>
    </location>
</feature>